<keyword evidence="3" id="KW-0274">FAD</keyword>
<feature type="domain" description="FAD/NAD(P)-binding" evidence="5">
    <location>
        <begin position="6"/>
        <end position="303"/>
    </location>
</feature>
<dbReference type="GO" id="GO:0016651">
    <property type="term" value="F:oxidoreductase activity, acting on NAD(P)H"/>
    <property type="evidence" value="ECO:0007669"/>
    <property type="project" value="TreeGrafter"/>
</dbReference>
<dbReference type="PRINTS" id="PR00411">
    <property type="entry name" value="PNDRDTASEI"/>
</dbReference>
<dbReference type="SUPFAM" id="SSF55424">
    <property type="entry name" value="FAD/NAD-linked reductases, dimerisation (C-terminal) domain"/>
    <property type="match status" value="1"/>
</dbReference>
<evidence type="ECO:0000256" key="2">
    <source>
        <dbReference type="ARBA" id="ARBA00022630"/>
    </source>
</evidence>
<evidence type="ECO:0000256" key="3">
    <source>
        <dbReference type="ARBA" id="ARBA00022827"/>
    </source>
</evidence>
<dbReference type="SUPFAM" id="SSF51905">
    <property type="entry name" value="FAD/NAD(P)-binding domain"/>
    <property type="match status" value="2"/>
</dbReference>
<proteinExistence type="predicted"/>
<dbReference type="PANTHER" id="PTHR43557:SF2">
    <property type="entry name" value="RIESKE DOMAIN-CONTAINING PROTEIN-RELATED"/>
    <property type="match status" value="1"/>
</dbReference>
<dbReference type="InterPro" id="IPR036188">
    <property type="entry name" value="FAD/NAD-bd_sf"/>
</dbReference>
<gene>
    <name evidence="7" type="ORF">BJ978_000005</name>
</gene>
<organism evidence="7 8">
    <name type="scientific">Agromyces terreus</name>
    <dbReference type="NCBI Taxonomy" id="424795"/>
    <lineage>
        <taxon>Bacteria</taxon>
        <taxon>Bacillati</taxon>
        <taxon>Actinomycetota</taxon>
        <taxon>Actinomycetes</taxon>
        <taxon>Micrococcales</taxon>
        <taxon>Microbacteriaceae</taxon>
        <taxon>Agromyces</taxon>
    </lineage>
</organism>
<dbReference type="OrthoDB" id="1145at2"/>
<keyword evidence="7" id="KW-0223">Dioxygenase</keyword>
<dbReference type="Proteomes" id="UP001139722">
    <property type="component" value="Unassembled WGS sequence"/>
</dbReference>
<comment type="cofactor">
    <cofactor evidence="1">
        <name>FAD</name>
        <dbReference type="ChEBI" id="CHEBI:57692"/>
    </cofactor>
</comment>
<reference evidence="7" key="1">
    <citation type="submission" date="2022-06" db="EMBL/GenBank/DDBJ databases">
        <title>Sequencing the genomes of 1000 actinobacteria strains.</title>
        <authorList>
            <person name="Klenk H.-P."/>
        </authorList>
    </citation>
    <scope>NUCLEOTIDE SEQUENCE</scope>
    <source>
        <strain evidence="7">DSM 22016</strain>
    </source>
</reference>
<keyword evidence="2" id="KW-0285">Flavoprotein</keyword>
<dbReference type="Pfam" id="PF14759">
    <property type="entry name" value="Reductase_C"/>
    <property type="match status" value="1"/>
</dbReference>
<dbReference type="Gene3D" id="3.50.50.60">
    <property type="entry name" value="FAD/NAD(P)-binding domain"/>
    <property type="match status" value="2"/>
</dbReference>
<dbReference type="AlphaFoldDB" id="A0A9X2H4L9"/>
<evidence type="ECO:0000256" key="1">
    <source>
        <dbReference type="ARBA" id="ARBA00001974"/>
    </source>
</evidence>
<dbReference type="GO" id="GO:0008860">
    <property type="term" value="F:ferredoxin-NAD+ reductase activity"/>
    <property type="evidence" value="ECO:0007669"/>
    <property type="project" value="UniProtKB-EC"/>
</dbReference>
<sequence length="410" mass="43484">MAVAERIVIIGGGLTAARAVEQLRAEGFDGEVLVATAEGRPPYERPPLSKGYLLGTDDPASTIPLTKRWYREHEVELRTDAAATALDVAAHAVTIGADAVAYDRLLLATGARPRRFTGPGAELTGVHTLRTLPDSTRLRTALKDGGRRVVLMGAGWIGLEVAAAARGYGNEVTVVAPGEVPLASAVGPEVGAVFARLHEQHGVVLRMGAAVTAVRGRRRVDGVILGTGEELDADLVVVGIGAVPNTELAASAGLTIDDGIVTDSGFRTSAPDVFAAGDVANVRHPVLERHLRVEHWANAENQGRAVGRVLAGADLVYDEIPYFFTDQYDLGMEYSGYGPLAADASVVFRGDVAGREFLAFWVRDHRVVAGMNVNVWDVNETVQTLIRTGATVDPEMLRDPAVPLESLIPV</sequence>
<dbReference type="InterPro" id="IPR016156">
    <property type="entry name" value="FAD/NAD-linked_Rdtase_dimer_sf"/>
</dbReference>
<accession>A0A9X2H4L9</accession>
<dbReference type="PRINTS" id="PR00368">
    <property type="entry name" value="FADPNR"/>
</dbReference>
<dbReference type="EMBL" id="JAMZDY010000001">
    <property type="protein sequence ID" value="MCP2369329.1"/>
    <property type="molecule type" value="Genomic_DNA"/>
</dbReference>
<feature type="domain" description="Reductase C-terminal" evidence="6">
    <location>
        <begin position="322"/>
        <end position="407"/>
    </location>
</feature>
<comment type="caution">
    <text evidence="7">The sequence shown here is derived from an EMBL/GenBank/DDBJ whole genome shotgun (WGS) entry which is preliminary data.</text>
</comment>
<evidence type="ECO:0000256" key="4">
    <source>
        <dbReference type="ARBA" id="ARBA00023002"/>
    </source>
</evidence>
<evidence type="ECO:0000259" key="5">
    <source>
        <dbReference type="Pfam" id="PF07992"/>
    </source>
</evidence>
<dbReference type="PANTHER" id="PTHR43557">
    <property type="entry name" value="APOPTOSIS-INDUCING FACTOR 1"/>
    <property type="match status" value="1"/>
</dbReference>
<dbReference type="InterPro" id="IPR023753">
    <property type="entry name" value="FAD/NAD-binding_dom"/>
</dbReference>
<dbReference type="GO" id="GO:0051213">
    <property type="term" value="F:dioxygenase activity"/>
    <property type="evidence" value="ECO:0007669"/>
    <property type="project" value="UniProtKB-KW"/>
</dbReference>
<evidence type="ECO:0000259" key="6">
    <source>
        <dbReference type="Pfam" id="PF14759"/>
    </source>
</evidence>
<name>A0A9X2H4L9_9MICO</name>
<dbReference type="InterPro" id="IPR050446">
    <property type="entry name" value="FAD-oxidoreductase/Apoptosis"/>
</dbReference>
<dbReference type="RefSeq" id="WP_156997342.1">
    <property type="nucleotide sequence ID" value="NZ_BAAANU010000005.1"/>
</dbReference>
<evidence type="ECO:0000313" key="7">
    <source>
        <dbReference type="EMBL" id="MCP2369329.1"/>
    </source>
</evidence>
<keyword evidence="4 7" id="KW-0560">Oxidoreductase</keyword>
<dbReference type="Pfam" id="PF07992">
    <property type="entry name" value="Pyr_redox_2"/>
    <property type="match status" value="1"/>
</dbReference>
<dbReference type="EC" id="1.18.1.3" evidence="7"/>
<protein>
    <submittedName>
        <fullName evidence="7">3-phenylpropionate/trans-cinnamate dioxygenase ferredoxin reductase subunit</fullName>
        <ecNumber evidence="7">1.18.1.3</ecNumber>
    </submittedName>
</protein>
<keyword evidence="8" id="KW-1185">Reference proteome</keyword>
<dbReference type="Gene3D" id="3.30.390.30">
    <property type="match status" value="1"/>
</dbReference>
<dbReference type="InterPro" id="IPR028202">
    <property type="entry name" value="Reductase_C"/>
</dbReference>
<dbReference type="GO" id="GO:0005737">
    <property type="term" value="C:cytoplasm"/>
    <property type="evidence" value="ECO:0007669"/>
    <property type="project" value="TreeGrafter"/>
</dbReference>
<evidence type="ECO:0000313" key="8">
    <source>
        <dbReference type="Proteomes" id="UP001139722"/>
    </source>
</evidence>